<feature type="compositionally biased region" description="Low complexity" evidence="1">
    <location>
        <begin position="363"/>
        <end position="378"/>
    </location>
</feature>
<feature type="chain" id="PRO_5017274661" description="DUF916 domain-containing protein" evidence="3">
    <location>
        <begin position="41"/>
        <end position="642"/>
    </location>
</feature>
<evidence type="ECO:0000256" key="2">
    <source>
        <dbReference type="SAM" id="Phobius"/>
    </source>
</evidence>
<name>A0A3A5H6A1_9ACTN</name>
<feature type="compositionally biased region" description="Low complexity" evidence="1">
    <location>
        <begin position="551"/>
        <end position="580"/>
    </location>
</feature>
<dbReference type="EMBL" id="QYRP01000002">
    <property type="protein sequence ID" value="RJS46193.1"/>
    <property type="molecule type" value="Genomic_DNA"/>
</dbReference>
<accession>A0A3A5H6A1</accession>
<feature type="region of interest" description="Disordered" evidence="1">
    <location>
        <begin position="348"/>
        <end position="378"/>
    </location>
</feature>
<sequence>MNAQLVTARSVFSRHQTLALLLLPLLALLLATSWMTPARADDESGTRADERNTMTVGITTATKKGLDDRGNYQYELLPGGLVVDYVSVSNYSLKPVTVRLLARAATSQGSNAFIVQPTNTPPTVLSSWVSIGEPVVKLPPRSTRTVPFQLGVPKGAEPGDYAGAMVMSLMAEGKPRKGEKAEPVAVEHRVALKMMLRVPGQIQPGLEVEDLTAEWDGAWSPTGRGDVRISYTVRNTGNVRLSADPALALDRSFGRGVVTAKGERINDLLPGGALAVEQVVPDVFSVGPLTARVSLQPSGVDRELPEKPDPTTAEVEVAAWWWLLVVALGVLLLLIAAYVVWRRVRKGNRTGDGGPGGRRARRAGGPDTPAAPAAEQAPEAVSVSPRIALRSAGAGAVALVALLIGIAPAAHAEDAETWRATTSTPKGTADVPFEIKTSGGCPAPATNMIAWVTGKGLPKEGAIAISNTVAPAMDQPFVGYVIDSMSNLMASQGGSAQLDGTYTFRLQCITAEHYDHSYGDYVVKIAFSDPTHWRMLPPVTRKTGPHGGSEAGAMAGAGAAGSNGTTGADPAGAGASAGDPSAGGPGAAGADADVAATAAEAAAADADRSTGGMTRTSWSLIGLGVLLLGGVFAWLYASRPQA</sequence>
<gene>
    <name evidence="4" type="ORF">D4739_08220</name>
</gene>
<evidence type="ECO:0000256" key="3">
    <source>
        <dbReference type="SAM" id="SignalP"/>
    </source>
</evidence>
<keyword evidence="2" id="KW-0472">Membrane</keyword>
<keyword evidence="2" id="KW-1133">Transmembrane helix</keyword>
<feature type="transmembrane region" description="Helical" evidence="2">
    <location>
        <begin position="319"/>
        <end position="341"/>
    </location>
</feature>
<keyword evidence="5" id="KW-1185">Reference proteome</keyword>
<evidence type="ECO:0000256" key="1">
    <source>
        <dbReference type="SAM" id="MobiDB-lite"/>
    </source>
</evidence>
<dbReference type="Proteomes" id="UP000276542">
    <property type="component" value="Unassembled WGS sequence"/>
</dbReference>
<evidence type="ECO:0000313" key="4">
    <source>
        <dbReference type="EMBL" id="RJS46193.1"/>
    </source>
</evidence>
<keyword evidence="3" id="KW-0732">Signal</keyword>
<dbReference type="OrthoDB" id="4336304at2"/>
<protein>
    <recommendedName>
        <fullName evidence="6">DUF916 domain-containing protein</fullName>
    </recommendedName>
</protein>
<feature type="signal peptide" evidence="3">
    <location>
        <begin position="1"/>
        <end position="40"/>
    </location>
</feature>
<comment type="caution">
    <text evidence="4">The sequence shown here is derived from an EMBL/GenBank/DDBJ whole genome shotgun (WGS) entry which is preliminary data.</text>
</comment>
<feature type="transmembrane region" description="Helical" evidence="2">
    <location>
        <begin position="618"/>
        <end position="637"/>
    </location>
</feature>
<evidence type="ECO:0008006" key="6">
    <source>
        <dbReference type="Google" id="ProtNLM"/>
    </source>
</evidence>
<dbReference type="AlphaFoldDB" id="A0A3A5H6A1"/>
<evidence type="ECO:0000313" key="5">
    <source>
        <dbReference type="Proteomes" id="UP000276542"/>
    </source>
</evidence>
<dbReference type="RefSeq" id="WP_120060151.1">
    <property type="nucleotide sequence ID" value="NZ_QYRP01000002.1"/>
</dbReference>
<feature type="region of interest" description="Disordered" evidence="1">
    <location>
        <begin position="537"/>
        <end position="590"/>
    </location>
</feature>
<organism evidence="4 5">
    <name type="scientific">Nocardioides cavernaquae</name>
    <dbReference type="NCBI Taxonomy" id="2321396"/>
    <lineage>
        <taxon>Bacteria</taxon>
        <taxon>Bacillati</taxon>
        <taxon>Actinomycetota</taxon>
        <taxon>Actinomycetes</taxon>
        <taxon>Propionibacteriales</taxon>
        <taxon>Nocardioidaceae</taxon>
        <taxon>Nocardioides</taxon>
    </lineage>
</organism>
<reference evidence="5" key="1">
    <citation type="submission" date="2018-09" db="EMBL/GenBank/DDBJ databases">
        <authorList>
            <person name="Zhu H."/>
        </authorList>
    </citation>
    <scope>NUCLEOTIDE SEQUENCE [LARGE SCALE GENOMIC DNA]</scope>
    <source>
        <strain evidence="5">K1W22B-1</strain>
    </source>
</reference>
<proteinExistence type="predicted"/>
<keyword evidence="2" id="KW-0812">Transmembrane</keyword>